<gene>
    <name evidence="6" type="ORF">DPMN_178181</name>
</gene>
<comment type="subcellular location">
    <subcellularLocation>
        <location evidence="2">Cytoplasm</location>
    </subcellularLocation>
    <subcellularLocation>
        <location evidence="1">Photoreceptor inner segment</location>
    </subcellularLocation>
</comment>
<evidence type="ECO:0000313" key="6">
    <source>
        <dbReference type="EMBL" id="KAH3776749.1"/>
    </source>
</evidence>
<dbReference type="PANTHER" id="PTHR33958">
    <property type="entry name" value="PROTEIN C8ORF37"/>
    <property type="match status" value="1"/>
</dbReference>
<accession>A0A9D4IKX8</accession>
<reference evidence="6" key="1">
    <citation type="journal article" date="2019" name="bioRxiv">
        <title>The Genome of the Zebra Mussel, Dreissena polymorpha: A Resource for Invasive Species Research.</title>
        <authorList>
            <person name="McCartney M.A."/>
            <person name="Auch B."/>
            <person name="Kono T."/>
            <person name="Mallez S."/>
            <person name="Zhang Y."/>
            <person name="Obille A."/>
            <person name="Becker A."/>
            <person name="Abrahante J.E."/>
            <person name="Garbe J."/>
            <person name="Badalamenti J.P."/>
            <person name="Herman A."/>
            <person name="Mangelson H."/>
            <person name="Liachko I."/>
            <person name="Sullivan S."/>
            <person name="Sone E.D."/>
            <person name="Koren S."/>
            <person name="Silverstein K.A.T."/>
            <person name="Beckman K.B."/>
            <person name="Gohl D.M."/>
        </authorList>
    </citation>
    <scope>NUCLEOTIDE SEQUENCE</scope>
    <source>
        <strain evidence="6">Duluth1</strain>
        <tissue evidence="6">Whole animal</tissue>
    </source>
</reference>
<evidence type="ECO:0000256" key="3">
    <source>
        <dbReference type="ARBA" id="ARBA00022490"/>
    </source>
</evidence>
<reference evidence="6" key="2">
    <citation type="submission" date="2020-11" db="EMBL/GenBank/DDBJ databases">
        <authorList>
            <person name="McCartney M.A."/>
            <person name="Auch B."/>
            <person name="Kono T."/>
            <person name="Mallez S."/>
            <person name="Becker A."/>
            <person name="Gohl D.M."/>
            <person name="Silverstein K.A.T."/>
            <person name="Koren S."/>
            <person name="Bechman K.B."/>
            <person name="Herman A."/>
            <person name="Abrahante J.E."/>
            <person name="Garbe J."/>
        </authorList>
    </citation>
    <scope>NUCLEOTIDE SEQUENCE</scope>
    <source>
        <strain evidence="6">Duluth1</strain>
        <tissue evidence="6">Whole animal</tissue>
    </source>
</reference>
<dbReference type="Proteomes" id="UP000828390">
    <property type="component" value="Unassembled WGS sequence"/>
</dbReference>
<dbReference type="GO" id="GO:0001917">
    <property type="term" value="C:photoreceptor inner segment"/>
    <property type="evidence" value="ECO:0007669"/>
    <property type="project" value="UniProtKB-SubCell"/>
</dbReference>
<evidence type="ECO:0000256" key="4">
    <source>
        <dbReference type="ARBA" id="ARBA00024819"/>
    </source>
</evidence>
<dbReference type="GO" id="GO:0005829">
    <property type="term" value="C:cytosol"/>
    <property type="evidence" value="ECO:0007669"/>
    <property type="project" value="TreeGrafter"/>
</dbReference>
<comment type="caution">
    <text evidence="6">The sequence shown here is derived from an EMBL/GenBank/DDBJ whole genome shotgun (WGS) entry which is preliminary data.</text>
</comment>
<keyword evidence="3" id="KW-0963">Cytoplasm</keyword>
<sequence length="182" mass="20604">MADDIDIDDLLDEVETKFVRGKSTDKKNAAVKSSRKKSDDYDIDKVLDDICGDTDQLEKCNIVRNVPSNLSTSRPKPSKCFPLCIGGSSLALGKSTSVNKRSCDTLRCTSCDFRVVSFNDFQWHKDTDYLFLRNNAPDFDRLKPKLKSKQGSRSYCCQCCHMTMDSLTEIRDLPVKWVCGNH</sequence>
<evidence type="ECO:0000256" key="1">
    <source>
        <dbReference type="ARBA" id="ARBA00004437"/>
    </source>
</evidence>
<dbReference type="EMBL" id="JAIWYP010000009">
    <property type="protein sequence ID" value="KAH3776749.1"/>
    <property type="molecule type" value="Genomic_DNA"/>
</dbReference>
<evidence type="ECO:0000313" key="7">
    <source>
        <dbReference type="Proteomes" id="UP000828390"/>
    </source>
</evidence>
<dbReference type="Pfam" id="PF14996">
    <property type="entry name" value="RMP"/>
    <property type="match status" value="1"/>
</dbReference>
<keyword evidence="7" id="KW-1185">Reference proteome</keyword>
<dbReference type="OrthoDB" id="259905at2759"/>
<evidence type="ECO:0000256" key="2">
    <source>
        <dbReference type="ARBA" id="ARBA00004496"/>
    </source>
</evidence>
<proteinExistence type="predicted"/>
<evidence type="ECO:0000256" key="5">
    <source>
        <dbReference type="ARBA" id="ARBA00026215"/>
    </source>
</evidence>
<name>A0A9D4IKX8_DREPO</name>
<protein>
    <recommendedName>
        <fullName evidence="5">Cilia- and flagella-associated protein 418</fullName>
    </recommendedName>
</protein>
<dbReference type="InterPro" id="IPR029239">
    <property type="entry name" value="CFAP418"/>
</dbReference>
<organism evidence="6 7">
    <name type="scientific">Dreissena polymorpha</name>
    <name type="common">Zebra mussel</name>
    <name type="synonym">Mytilus polymorpha</name>
    <dbReference type="NCBI Taxonomy" id="45954"/>
    <lineage>
        <taxon>Eukaryota</taxon>
        <taxon>Metazoa</taxon>
        <taxon>Spiralia</taxon>
        <taxon>Lophotrochozoa</taxon>
        <taxon>Mollusca</taxon>
        <taxon>Bivalvia</taxon>
        <taxon>Autobranchia</taxon>
        <taxon>Heteroconchia</taxon>
        <taxon>Euheterodonta</taxon>
        <taxon>Imparidentia</taxon>
        <taxon>Neoheterodontei</taxon>
        <taxon>Myida</taxon>
        <taxon>Dreissenoidea</taxon>
        <taxon>Dreissenidae</taxon>
        <taxon>Dreissena</taxon>
    </lineage>
</organism>
<dbReference type="AlphaFoldDB" id="A0A9D4IKX8"/>
<comment type="function">
    <text evidence="4">May be involved in photoreceptor outer segment disk morphogenesis.</text>
</comment>
<dbReference type="PANTHER" id="PTHR33958:SF1">
    <property type="entry name" value="CILIA- AND FLAGELLA-ASSOCIATED PROTEIN 418"/>
    <property type="match status" value="1"/>
</dbReference>